<gene>
    <name evidence="1" type="ORF">PMACD_LOCUS15238</name>
</gene>
<dbReference type="AlphaFoldDB" id="A0A821XR03"/>
<evidence type="ECO:0000313" key="2">
    <source>
        <dbReference type="Proteomes" id="UP000663880"/>
    </source>
</evidence>
<keyword evidence="2" id="KW-1185">Reference proteome</keyword>
<dbReference type="Proteomes" id="UP000663880">
    <property type="component" value="Unassembled WGS sequence"/>
</dbReference>
<organism evidence="1 2">
    <name type="scientific">Pieris macdunnoughi</name>
    <dbReference type="NCBI Taxonomy" id="345717"/>
    <lineage>
        <taxon>Eukaryota</taxon>
        <taxon>Metazoa</taxon>
        <taxon>Ecdysozoa</taxon>
        <taxon>Arthropoda</taxon>
        <taxon>Hexapoda</taxon>
        <taxon>Insecta</taxon>
        <taxon>Pterygota</taxon>
        <taxon>Neoptera</taxon>
        <taxon>Endopterygota</taxon>
        <taxon>Lepidoptera</taxon>
        <taxon>Glossata</taxon>
        <taxon>Ditrysia</taxon>
        <taxon>Papilionoidea</taxon>
        <taxon>Pieridae</taxon>
        <taxon>Pierinae</taxon>
        <taxon>Pieris</taxon>
    </lineage>
</organism>
<comment type="caution">
    <text evidence="1">The sequence shown here is derived from an EMBL/GenBank/DDBJ whole genome shotgun (WGS) entry which is preliminary data.</text>
</comment>
<sequence length="134" mass="15498">MNLKLQLNALTESNSLRKLSEKISPTFGLLLQGQLRNYNKKNHWKEMDKGGKNCSLEAIEKVTTLLPLVEEIILFTISRHPKGFAEQSAFCCSRVQEGVSKINERRYARYLSRAFIRRCRACIRVGGRQFEHQL</sequence>
<name>A0A821XR03_9NEOP</name>
<reference evidence="1" key="1">
    <citation type="submission" date="2021-02" db="EMBL/GenBank/DDBJ databases">
        <authorList>
            <person name="Steward A R."/>
        </authorList>
    </citation>
    <scope>NUCLEOTIDE SEQUENCE</scope>
</reference>
<accession>A0A821XR03</accession>
<protein>
    <submittedName>
        <fullName evidence="1">Uncharacterized protein</fullName>
    </submittedName>
</protein>
<dbReference type="EMBL" id="CAJOBZ010000070">
    <property type="protein sequence ID" value="CAF4946639.1"/>
    <property type="molecule type" value="Genomic_DNA"/>
</dbReference>
<proteinExistence type="predicted"/>
<evidence type="ECO:0000313" key="1">
    <source>
        <dbReference type="EMBL" id="CAF4946639.1"/>
    </source>
</evidence>